<accession>A0ACB9J2K5</accession>
<dbReference type="Proteomes" id="UP001056120">
    <property type="component" value="Linkage Group LG06"/>
</dbReference>
<sequence>MPAKHVSGEIEEVQEQVNHALMANEVIEKKYVCTNSGAVNIDEKLKAPKTESFRFSVPGTADEKKMQIDELVVNKKGMVLEVATP</sequence>
<gene>
    <name evidence="1" type="ORF">L1987_18724</name>
</gene>
<organism evidence="1 2">
    <name type="scientific">Smallanthus sonchifolius</name>
    <dbReference type="NCBI Taxonomy" id="185202"/>
    <lineage>
        <taxon>Eukaryota</taxon>
        <taxon>Viridiplantae</taxon>
        <taxon>Streptophyta</taxon>
        <taxon>Embryophyta</taxon>
        <taxon>Tracheophyta</taxon>
        <taxon>Spermatophyta</taxon>
        <taxon>Magnoliopsida</taxon>
        <taxon>eudicotyledons</taxon>
        <taxon>Gunneridae</taxon>
        <taxon>Pentapetalae</taxon>
        <taxon>asterids</taxon>
        <taxon>campanulids</taxon>
        <taxon>Asterales</taxon>
        <taxon>Asteraceae</taxon>
        <taxon>Asteroideae</taxon>
        <taxon>Heliantheae alliance</taxon>
        <taxon>Millerieae</taxon>
        <taxon>Smallanthus</taxon>
    </lineage>
</organism>
<protein>
    <submittedName>
        <fullName evidence="1">Uncharacterized protein</fullName>
    </submittedName>
</protein>
<evidence type="ECO:0000313" key="2">
    <source>
        <dbReference type="Proteomes" id="UP001056120"/>
    </source>
</evidence>
<proteinExistence type="predicted"/>
<evidence type="ECO:0000313" key="1">
    <source>
        <dbReference type="EMBL" id="KAI3813986.1"/>
    </source>
</evidence>
<reference evidence="2" key="1">
    <citation type="journal article" date="2022" name="Mol. Ecol. Resour.">
        <title>The genomes of chicory, endive, great burdock and yacon provide insights into Asteraceae palaeo-polyploidization history and plant inulin production.</title>
        <authorList>
            <person name="Fan W."/>
            <person name="Wang S."/>
            <person name="Wang H."/>
            <person name="Wang A."/>
            <person name="Jiang F."/>
            <person name="Liu H."/>
            <person name="Zhao H."/>
            <person name="Xu D."/>
            <person name="Zhang Y."/>
        </authorList>
    </citation>
    <scope>NUCLEOTIDE SEQUENCE [LARGE SCALE GENOMIC DNA]</scope>
    <source>
        <strain evidence="2">cv. Yunnan</strain>
    </source>
</reference>
<reference evidence="1 2" key="2">
    <citation type="journal article" date="2022" name="Mol. Ecol. Resour.">
        <title>The genomes of chicory, endive, great burdock and yacon provide insights into Asteraceae paleo-polyploidization history and plant inulin production.</title>
        <authorList>
            <person name="Fan W."/>
            <person name="Wang S."/>
            <person name="Wang H."/>
            <person name="Wang A."/>
            <person name="Jiang F."/>
            <person name="Liu H."/>
            <person name="Zhao H."/>
            <person name="Xu D."/>
            <person name="Zhang Y."/>
        </authorList>
    </citation>
    <scope>NUCLEOTIDE SEQUENCE [LARGE SCALE GENOMIC DNA]</scope>
    <source>
        <strain evidence="2">cv. Yunnan</strain>
        <tissue evidence="1">Leaves</tissue>
    </source>
</reference>
<dbReference type="EMBL" id="CM042023">
    <property type="protein sequence ID" value="KAI3813986.1"/>
    <property type="molecule type" value="Genomic_DNA"/>
</dbReference>
<comment type="caution">
    <text evidence="1">The sequence shown here is derived from an EMBL/GenBank/DDBJ whole genome shotgun (WGS) entry which is preliminary data.</text>
</comment>
<keyword evidence="2" id="KW-1185">Reference proteome</keyword>
<name>A0ACB9J2K5_9ASTR</name>